<evidence type="ECO:0000313" key="3">
    <source>
        <dbReference type="Proteomes" id="UP000077202"/>
    </source>
</evidence>
<dbReference type="Proteomes" id="UP000077202">
    <property type="component" value="Unassembled WGS sequence"/>
</dbReference>
<proteinExistence type="predicted"/>
<gene>
    <name evidence="2" type="ORF">AXG93_3112s1000</name>
</gene>
<sequence length="318" mass="36288">MHSDDHPPNSFFVFEIKRGVANMQRGRAAVKVSTKLTLGLGADTWDTQKAEGSRAARNGCKQQSKPLEDEMSMGPKDWRRKCNIKELMKQQMALREKEQYEQLMEKEHFQLQETIKYYKDAGQEQSQMHEQLLMHMHALDYAQVELHLLRQEIVLLRAETARLNEAIVQQSRDREPGRLHLQLVHQHSMSFEHRSHMASATSEPTEANDAVGESSSKPVDGTGDRPLRQASPGTTAAAAGRCPFCPYRRQSSRCPYCVQPGLGAAEVQNSPETDMERKVCIEYIVLKPPCRVRSMRPFLLYKILKRRGRRIEGPSSSM</sequence>
<dbReference type="EMBL" id="LVLJ01001561">
    <property type="protein sequence ID" value="OAE29013.1"/>
    <property type="molecule type" value="Genomic_DNA"/>
</dbReference>
<protein>
    <submittedName>
        <fullName evidence="2">Uncharacterized protein</fullName>
    </submittedName>
</protein>
<organism evidence="2 3">
    <name type="scientific">Marchantia polymorpha subsp. ruderalis</name>
    <dbReference type="NCBI Taxonomy" id="1480154"/>
    <lineage>
        <taxon>Eukaryota</taxon>
        <taxon>Viridiplantae</taxon>
        <taxon>Streptophyta</taxon>
        <taxon>Embryophyta</taxon>
        <taxon>Marchantiophyta</taxon>
        <taxon>Marchantiopsida</taxon>
        <taxon>Marchantiidae</taxon>
        <taxon>Marchantiales</taxon>
        <taxon>Marchantiaceae</taxon>
        <taxon>Marchantia</taxon>
    </lineage>
</organism>
<evidence type="ECO:0000256" key="1">
    <source>
        <dbReference type="SAM" id="MobiDB-lite"/>
    </source>
</evidence>
<comment type="caution">
    <text evidence="2">The sequence shown here is derived from an EMBL/GenBank/DDBJ whole genome shotgun (WGS) entry which is preliminary data.</text>
</comment>
<reference evidence="2" key="1">
    <citation type="submission" date="2016-03" db="EMBL/GenBank/DDBJ databases">
        <title>Mechanisms controlling the formation of the plant cell surface in tip-growing cells are functionally conserved among land plants.</title>
        <authorList>
            <person name="Honkanen S."/>
            <person name="Jones V.A."/>
            <person name="Morieri G."/>
            <person name="Champion C."/>
            <person name="Hetherington A.J."/>
            <person name="Kelly S."/>
            <person name="Saint-Marcoux D."/>
            <person name="Proust H."/>
            <person name="Prescott H."/>
            <person name="Dolan L."/>
        </authorList>
    </citation>
    <scope>NUCLEOTIDE SEQUENCE [LARGE SCALE GENOMIC DNA]</scope>
    <source>
        <tissue evidence="2">Whole gametophyte</tissue>
    </source>
</reference>
<name>A0A176W8N6_MARPO</name>
<feature type="region of interest" description="Disordered" evidence="1">
    <location>
        <begin position="48"/>
        <end position="75"/>
    </location>
</feature>
<accession>A0A176W8N6</accession>
<evidence type="ECO:0000313" key="2">
    <source>
        <dbReference type="EMBL" id="OAE29013.1"/>
    </source>
</evidence>
<feature type="region of interest" description="Disordered" evidence="1">
    <location>
        <begin position="190"/>
        <end position="236"/>
    </location>
</feature>
<dbReference type="AlphaFoldDB" id="A0A176W8N6"/>
<keyword evidence="3" id="KW-1185">Reference proteome</keyword>